<dbReference type="OrthoDB" id="9789113at2"/>
<evidence type="ECO:0000256" key="4">
    <source>
        <dbReference type="ARBA" id="ARBA00022801"/>
    </source>
</evidence>
<evidence type="ECO:0000256" key="5">
    <source>
        <dbReference type="ARBA" id="ARBA00022989"/>
    </source>
</evidence>
<evidence type="ECO:0000313" key="9">
    <source>
        <dbReference type="EMBL" id="AAK80392.1"/>
    </source>
</evidence>
<comment type="subcellular location">
    <subcellularLocation>
        <location evidence="1">Cell membrane</location>
        <topology evidence="1">Multi-pass membrane protein</topology>
    </subcellularLocation>
</comment>
<keyword evidence="3 7" id="KW-0812">Transmembrane</keyword>
<evidence type="ECO:0000259" key="8">
    <source>
        <dbReference type="SMART" id="SM00014"/>
    </source>
</evidence>
<dbReference type="Proteomes" id="UP000000814">
    <property type="component" value="Chromosome"/>
</dbReference>
<reference evidence="9 10" key="1">
    <citation type="journal article" date="2001" name="J. Bacteriol.">
        <title>Genome sequence and comparative analysis of the solvent-producing bacterium Clostridium acetobutylicum.</title>
        <authorList>
            <person name="Nolling J."/>
            <person name="Breton G."/>
            <person name="Omelchenko M.V."/>
            <person name="Makarova K.S."/>
            <person name="Zeng Q."/>
            <person name="Gibson R."/>
            <person name="Lee H.M."/>
            <person name="Dubois J."/>
            <person name="Qiu D."/>
            <person name="Hitti J."/>
            <person name="Wolf Y.I."/>
            <person name="Tatusov R.L."/>
            <person name="Sabathe F."/>
            <person name="Doucette-Stamm L."/>
            <person name="Soucaille P."/>
            <person name="Daly M.J."/>
            <person name="Bennett G.N."/>
            <person name="Koonin E.V."/>
            <person name="Smith D.R."/>
        </authorList>
    </citation>
    <scope>NUCLEOTIDE SEQUENCE [LARGE SCALE GENOMIC DNA]</scope>
    <source>
        <strain evidence="10">ATCC 824 / DSM 792 / JCM 1419 / LMG 5710 / VKM B-1787</strain>
    </source>
</reference>
<dbReference type="eggNOG" id="COG0671">
    <property type="taxonomic scope" value="Bacteria"/>
</dbReference>
<feature type="transmembrane region" description="Helical" evidence="7">
    <location>
        <begin position="153"/>
        <end position="179"/>
    </location>
</feature>
<evidence type="ECO:0000256" key="7">
    <source>
        <dbReference type="SAM" id="Phobius"/>
    </source>
</evidence>
<dbReference type="PANTHER" id="PTHR14969:SF62">
    <property type="entry name" value="DECAPRENYLPHOSPHORYL-5-PHOSPHORIBOSE PHOSPHATASE RV3807C-RELATED"/>
    <property type="match status" value="1"/>
</dbReference>
<dbReference type="SUPFAM" id="SSF48317">
    <property type="entry name" value="Acid phosphatase/Vanadium-dependent haloperoxidase"/>
    <property type="match status" value="1"/>
</dbReference>
<feature type="transmembrane region" description="Helical" evidence="7">
    <location>
        <begin position="57"/>
        <end position="77"/>
    </location>
</feature>
<dbReference type="EMBL" id="AE001437">
    <property type="protein sequence ID" value="AAK80392.1"/>
    <property type="molecule type" value="Genomic_DNA"/>
</dbReference>
<feature type="transmembrane region" description="Helical" evidence="7">
    <location>
        <begin position="120"/>
        <end position="141"/>
    </location>
</feature>
<dbReference type="STRING" id="272562.CA_C2438"/>
<dbReference type="InterPro" id="IPR000326">
    <property type="entry name" value="PAP2/HPO"/>
</dbReference>
<evidence type="ECO:0000313" key="10">
    <source>
        <dbReference type="Proteomes" id="UP000000814"/>
    </source>
</evidence>
<keyword evidence="4" id="KW-0378">Hydrolase</keyword>
<dbReference type="SMART" id="SM00014">
    <property type="entry name" value="acidPPc"/>
    <property type="match status" value="1"/>
</dbReference>
<evidence type="ECO:0000256" key="3">
    <source>
        <dbReference type="ARBA" id="ARBA00022692"/>
    </source>
</evidence>
<keyword evidence="2" id="KW-1003">Cell membrane</keyword>
<feature type="domain" description="Phosphatidic acid phosphatase type 2/haloperoxidase" evidence="8">
    <location>
        <begin position="58"/>
        <end position="168"/>
    </location>
</feature>
<sequence length="180" mass="20543">MLLFIRKLDDFIISRITFKNSRRFLDKLMIFCSYLGNGGVIWLLICTFLIAYKPYRIVGISVLLSLVISLIVGEGIIKHCVKRLRPFRTNSNINILITKPLSYSFPSGHTFSSFAAANMLYLYFNGFAIIFFILASLIAISRIYLCVHYTTDIIAGFVLGLLCSKLLFILINYVSIYYCS</sequence>
<accession>Q97GD0</accession>
<dbReference type="PATRIC" id="fig|272562.8.peg.2634"/>
<keyword evidence="6 7" id="KW-0472">Membrane</keyword>
<dbReference type="AlphaFoldDB" id="Q97GD0"/>
<dbReference type="Pfam" id="PF01569">
    <property type="entry name" value="PAP2"/>
    <property type="match status" value="1"/>
</dbReference>
<dbReference type="GO" id="GO:0005886">
    <property type="term" value="C:plasma membrane"/>
    <property type="evidence" value="ECO:0007669"/>
    <property type="project" value="UniProtKB-SubCell"/>
</dbReference>
<organism evidence="9 10">
    <name type="scientific">Clostridium acetobutylicum (strain ATCC 824 / DSM 792 / JCM 1419 / IAM 19013 / LMG 5710 / NBRC 13948 / NRRL B-527 / VKM B-1787 / 2291 / W)</name>
    <dbReference type="NCBI Taxonomy" id="272562"/>
    <lineage>
        <taxon>Bacteria</taxon>
        <taxon>Bacillati</taxon>
        <taxon>Bacillota</taxon>
        <taxon>Clostridia</taxon>
        <taxon>Eubacteriales</taxon>
        <taxon>Clostridiaceae</taxon>
        <taxon>Clostridium</taxon>
    </lineage>
</organism>
<dbReference type="PIR" id="E97200">
    <property type="entry name" value="E97200"/>
</dbReference>
<keyword evidence="10" id="KW-1185">Reference proteome</keyword>
<evidence type="ECO:0000256" key="6">
    <source>
        <dbReference type="ARBA" id="ARBA00023136"/>
    </source>
</evidence>
<dbReference type="InterPro" id="IPR036938">
    <property type="entry name" value="PAP2/HPO_sf"/>
</dbReference>
<gene>
    <name evidence="9" type="ordered locus">CA_C2438</name>
</gene>
<dbReference type="HOGENOM" id="CLU_072573_10_3_9"/>
<proteinExistence type="predicted"/>
<feature type="transmembrane region" description="Helical" evidence="7">
    <location>
        <begin position="28"/>
        <end position="51"/>
    </location>
</feature>
<dbReference type="KEGG" id="cac:CA_C2438"/>
<name>Q97GD0_CLOAB</name>
<dbReference type="GO" id="GO:0016787">
    <property type="term" value="F:hydrolase activity"/>
    <property type="evidence" value="ECO:0007669"/>
    <property type="project" value="UniProtKB-KW"/>
</dbReference>
<evidence type="ECO:0000256" key="1">
    <source>
        <dbReference type="ARBA" id="ARBA00004651"/>
    </source>
</evidence>
<protein>
    <submittedName>
        <fullName evidence="9">Predicted phosphatase</fullName>
    </submittedName>
</protein>
<dbReference type="Gene3D" id="1.20.144.10">
    <property type="entry name" value="Phosphatidic acid phosphatase type 2/haloperoxidase"/>
    <property type="match status" value="1"/>
</dbReference>
<dbReference type="PANTHER" id="PTHR14969">
    <property type="entry name" value="SPHINGOSINE-1-PHOSPHATE PHOSPHOHYDROLASE"/>
    <property type="match status" value="1"/>
</dbReference>
<evidence type="ECO:0000256" key="2">
    <source>
        <dbReference type="ARBA" id="ARBA00022475"/>
    </source>
</evidence>
<keyword evidence="5 7" id="KW-1133">Transmembrane helix</keyword>